<organism evidence="1 2">
    <name type="scientific">Caldimonas mangrovi</name>
    <dbReference type="NCBI Taxonomy" id="2944811"/>
    <lineage>
        <taxon>Bacteria</taxon>
        <taxon>Pseudomonadati</taxon>
        <taxon>Pseudomonadota</taxon>
        <taxon>Betaproteobacteria</taxon>
        <taxon>Burkholderiales</taxon>
        <taxon>Sphaerotilaceae</taxon>
        <taxon>Caldimonas</taxon>
    </lineage>
</organism>
<accession>A0ABT0YRX4</accession>
<dbReference type="EMBL" id="JAMKFE010000012">
    <property type="protein sequence ID" value="MCM5681502.1"/>
    <property type="molecule type" value="Genomic_DNA"/>
</dbReference>
<protein>
    <submittedName>
        <fullName evidence="1">Uncharacterized protein</fullName>
    </submittedName>
</protein>
<comment type="caution">
    <text evidence="1">The sequence shown here is derived from an EMBL/GenBank/DDBJ whole genome shotgun (WGS) entry which is preliminary data.</text>
</comment>
<sequence>MAPDSTPPTSPVTHRRIWGYPQPVFEAACMMACEGTTMLPGPMDIRLDPCCITVQPLHERAAPWQARAPVPRPARMDRSLWHNTLLCANTAVMRHGSFAFGLDDDEQPLLTSQLFSSADDPIGLARQLQRMHELWQCAESLAATEAAPIAHAHIEAFMLPRHPERPHDEGQRQARISNCLIDSLLAMGLSEQQTCQIAAAGKLRLDKAEIRFECPPTGVALLMIITLHNALLDGTPESALQLTTELMADFGIAVGRTSTGYQLLARWPCNGHATTEFGKFLATFAELPTVLLADTTVYDPADSDLDVLLPHV</sequence>
<evidence type="ECO:0000313" key="2">
    <source>
        <dbReference type="Proteomes" id="UP001165541"/>
    </source>
</evidence>
<name>A0ABT0YRX4_9BURK</name>
<proteinExistence type="predicted"/>
<dbReference type="Proteomes" id="UP001165541">
    <property type="component" value="Unassembled WGS sequence"/>
</dbReference>
<reference evidence="1" key="1">
    <citation type="submission" date="2022-05" db="EMBL/GenBank/DDBJ databases">
        <title>Schlegelella sp. nov., isolated from mangrove soil.</title>
        <authorList>
            <person name="Liu Y."/>
            <person name="Ge X."/>
            <person name="Liu W."/>
        </authorList>
    </citation>
    <scope>NUCLEOTIDE SEQUENCE</scope>
    <source>
        <strain evidence="1">S2-27</strain>
    </source>
</reference>
<gene>
    <name evidence="1" type="ORF">M8A51_18400</name>
</gene>
<evidence type="ECO:0000313" key="1">
    <source>
        <dbReference type="EMBL" id="MCM5681502.1"/>
    </source>
</evidence>
<keyword evidence="2" id="KW-1185">Reference proteome</keyword>
<dbReference type="RefSeq" id="WP_251779983.1">
    <property type="nucleotide sequence ID" value="NZ_JAMKFE010000012.1"/>
</dbReference>